<evidence type="ECO:0000256" key="3">
    <source>
        <dbReference type="ARBA" id="ARBA00022475"/>
    </source>
</evidence>
<evidence type="ECO:0000256" key="9">
    <source>
        <dbReference type="RuleBase" id="RU369079"/>
    </source>
</evidence>
<keyword evidence="12" id="KW-1185">Reference proteome</keyword>
<comment type="subunit">
    <text evidence="9">The complex comprises the extracytoplasmic solute receptor protein and the two transmembrane proteins.</text>
</comment>
<evidence type="ECO:0000256" key="2">
    <source>
        <dbReference type="ARBA" id="ARBA00022448"/>
    </source>
</evidence>
<dbReference type="GO" id="GO:0022857">
    <property type="term" value="F:transmembrane transporter activity"/>
    <property type="evidence" value="ECO:0007669"/>
    <property type="project" value="UniProtKB-UniRule"/>
</dbReference>
<evidence type="ECO:0000259" key="10">
    <source>
        <dbReference type="Pfam" id="PF04290"/>
    </source>
</evidence>
<feature type="transmembrane region" description="Helical" evidence="9">
    <location>
        <begin position="47"/>
        <end position="69"/>
    </location>
</feature>
<dbReference type="InterPro" id="IPR007387">
    <property type="entry name" value="TRAP_DctQ"/>
</dbReference>
<dbReference type="Proteomes" id="UP000192917">
    <property type="component" value="Unassembled WGS sequence"/>
</dbReference>
<comment type="subcellular location">
    <subcellularLocation>
        <location evidence="1 9">Cell inner membrane</location>
        <topology evidence="1 9">Multi-pass membrane protein</topology>
    </subcellularLocation>
</comment>
<keyword evidence="5 9" id="KW-0812">Transmembrane</keyword>
<feature type="transmembrane region" description="Helical" evidence="9">
    <location>
        <begin position="21"/>
        <end position="41"/>
    </location>
</feature>
<name>A0A1Y6C4T7_9PROT</name>
<protein>
    <recommendedName>
        <fullName evidence="9">TRAP transporter small permease protein</fullName>
    </recommendedName>
</protein>
<dbReference type="GO" id="GO:0015740">
    <property type="term" value="P:C4-dicarboxylate transport"/>
    <property type="evidence" value="ECO:0007669"/>
    <property type="project" value="TreeGrafter"/>
</dbReference>
<keyword evidence="4 9" id="KW-0997">Cell inner membrane</keyword>
<evidence type="ECO:0000256" key="4">
    <source>
        <dbReference type="ARBA" id="ARBA00022519"/>
    </source>
</evidence>
<reference evidence="11 12" key="1">
    <citation type="submission" date="2017-04" db="EMBL/GenBank/DDBJ databases">
        <authorList>
            <person name="Afonso C.L."/>
            <person name="Miller P.J."/>
            <person name="Scott M.A."/>
            <person name="Spackman E."/>
            <person name="Goraichik I."/>
            <person name="Dimitrov K.M."/>
            <person name="Suarez D.L."/>
            <person name="Swayne D.E."/>
        </authorList>
    </citation>
    <scope>NUCLEOTIDE SEQUENCE [LARGE SCALE GENOMIC DNA]</scope>
    <source>
        <strain evidence="11 12">USBA 355</strain>
    </source>
</reference>
<comment type="function">
    <text evidence="9">Part of the tripartite ATP-independent periplasmic (TRAP) transport system.</text>
</comment>
<keyword evidence="2 9" id="KW-0813">Transport</keyword>
<evidence type="ECO:0000256" key="5">
    <source>
        <dbReference type="ARBA" id="ARBA00022692"/>
    </source>
</evidence>
<dbReference type="Pfam" id="PF04290">
    <property type="entry name" value="DctQ"/>
    <property type="match status" value="1"/>
</dbReference>
<keyword evidence="3" id="KW-1003">Cell membrane</keyword>
<dbReference type="InterPro" id="IPR055348">
    <property type="entry name" value="DctQ"/>
</dbReference>
<evidence type="ECO:0000313" key="11">
    <source>
        <dbReference type="EMBL" id="SMF45526.1"/>
    </source>
</evidence>
<feature type="transmembrane region" description="Helical" evidence="9">
    <location>
        <begin position="90"/>
        <end position="111"/>
    </location>
</feature>
<dbReference type="GO" id="GO:0005886">
    <property type="term" value="C:plasma membrane"/>
    <property type="evidence" value="ECO:0007669"/>
    <property type="project" value="UniProtKB-SubCell"/>
</dbReference>
<evidence type="ECO:0000256" key="6">
    <source>
        <dbReference type="ARBA" id="ARBA00022989"/>
    </source>
</evidence>
<proteinExistence type="inferred from homology"/>
<evidence type="ECO:0000256" key="7">
    <source>
        <dbReference type="ARBA" id="ARBA00023136"/>
    </source>
</evidence>
<dbReference type="PANTHER" id="PTHR35011:SF2">
    <property type="entry name" value="2,3-DIKETO-L-GULONATE TRAP TRANSPORTER SMALL PERMEASE PROTEIN YIAM"/>
    <property type="match status" value="1"/>
</dbReference>
<comment type="similarity">
    <text evidence="8 9">Belongs to the TRAP transporter small permease family.</text>
</comment>
<evidence type="ECO:0000256" key="1">
    <source>
        <dbReference type="ARBA" id="ARBA00004429"/>
    </source>
</evidence>
<dbReference type="EMBL" id="FWZX01000016">
    <property type="protein sequence ID" value="SMF45526.1"/>
    <property type="molecule type" value="Genomic_DNA"/>
</dbReference>
<dbReference type="PANTHER" id="PTHR35011">
    <property type="entry name" value="2,3-DIKETO-L-GULONATE TRAP TRANSPORTER SMALL PERMEASE PROTEIN YIAM"/>
    <property type="match status" value="1"/>
</dbReference>
<evidence type="ECO:0000256" key="8">
    <source>
        <dbReference type="ARBA" id="ARBA00038436"/>
    </source>
</evidence>
<gene>
    <name evidence="11" type="ORF">SAMN05428998_11614</name>
</gene>
<dbReference type="STRING" id="560819.SAMN05428998_11614"/>
<keyword evidence="7 9" id="KW-0472">Membrane</keyword>
<feature type="transmembrane region" description="Helical" evidence="9">
    <location>
        <begin position="131"/>
        <end position="149"/>
    </location>
</feature>
<organism evidence="11 12">
    <name type="scientific">Tistlia consotensis USBA 355</name>
    <dbReference type="NCBI Taxonomy" id="560819"/>
    <lineage>
        <taxon>Bacteria</taxon>
        <taxon>Pseudomonadati</taxon>
        <taxon>Pseudomonadota</taxon>
        <taxon>Alphaproteobacteria</taxon>
        <taxon>Rhodospirillales</taxon>
        <taxon>Rhodovibrionaceae</taxon>
        <taxon>Tistlia</taxon>
    </lineage>
</organism>
<dbReference type="RefSeq" id="WP_200808556.1">
    <property type="nucleotide sequence ID" value="NZ_FWZX01000016.1"/>
</dbReference>
<sequence length="168" mass="18746">MSGPLARLRGAADRAAEAVSVALLAAMFAAFVLQIVSRYLFDAPLGWTLELCLTTWLWLVFWTSAFVLGERDHVRFDVLYLSGGRRLRRAFALAAALAILAGFLASLPATLDYITFYRIKHSATLHIRLDWVFSVYGLFAVAMVVRYLVRSWRLVRGETTDEDAEAGA</sequence>
<keyword evidence="6 9" id="KW-1133">Transmembrane helix</keyword>
<evidence type="ECO:0000313" key="12">
    <source>
        <dbReference type="Proteomes" id="UP000192917"/>
    </source>
</evidence>
<feature type="domain" description="Tripartite ATP-independent periplasmic transporters DctQ component" evidence="10">
    <location>
        <begin position="27"/>
        <end position="156"/>
    </location>
</feature>
<accession>A0A1Y6C4T7</accession>
<dbReference type="AlphaFoldDB" id="A0A1Y6C4T7"/>